<dbReference type="InterPro" id="IPR001789">
    <property type="entry name" value="Sig_transdc_resp-reg_receiver"/>
</dbReference>
<reference evidence="3 4" key="1">
    <citation type="submission" date="2019-03" db="EMBL/GenBank/DDBJ databases">
        <title>Genomic Encyclopedia of Type Strains, Phase IV (KMG-IV): sequencing the most valuable type-strain genomes for metagenomic binning, comparative biology and taxonomic classification.</title>
        <authorList>
            <person name="Goeker M."/>
        </authorList>
    </citation>
    <scope>NUCLEOTIDE SEQUENCE [LARGE SCALE GENOMIC DNA]</scope>
    <source>
        <strain evidence="3 4">DSM 101</strain>
    </source>
</reference>
<keyword evidence="4" id="KW-1185">Reference proteome</keyword>
<dbReference type="RefSeq" id="WP_131837264.1">
    <property type="nucleotide sequence ID" value="NZ_SMFY01000005.1"/>
</dbReference>
<gene>
    <name evidence="3" type="ORF">EV667_4231</name>
</gene>
<dbReference type="SUPFAM" id="SSF52172">
    <property type="entry name" value="CheY-like"/>
    <property type="match status" value="1"/>
</dbReference>
<evidence type="ECO:0000313" key="4">
    <source>
        <dbReference type="Proteomes" id="UP000295030"/>
    </source>
</evidence>
<dbReference type="SMART" id="SM00448">
    <property type="entry name" value="REC"/>
    <property type="match status" value="1"/>
</dbReference>
<accession>A0A4R1HHI3</accession>
<keyword evidence="1" id="KW-0597">Phosphoprotein</keyword>
<dbReference type="Proteomes" id="UP000295030">
    <property type="component" value="Unassembled WGS sequence"/>
</dbReference>
<dbReference type="PANTHER" id="PTHR43228:SF1">
    <property type="entry name" value="TWO-COMPONENT RESPONSE REGULATOR ARR22"/>
    <property type="match status" value="1"/>
</dbReference>
<protein>
    <submittedName>
        <fullName evidence="3">Response regulator receiver domain-containing protein</fullName>
    </submittedName>
</protein>
<name>A0A4R1HHI3_ANCAQ</name>
<dbReference type="Pfam" id="PF00072">
    <property type="entry name" value="Response_reg"/>
    <property type="match status" value="1"/>
</dbReference>
<evidence type="ECO:0000256" key="1">
    <source>
        <dbReference type="PROSITE-ProRule" id="PRU00169"/>
    </source>
</evidence>
<dbReference type="Gene3D" id="3.40.50.2300">
    <property type="match status" value="1"/>
</dbReference>
<dbReference type="InterPro" id="IPR011006">
    <property type="entry name" value="CheY-like_superfamily"/>
</dbReference>
<dbReference type="EMBL" id="SMFY01000005">
    <property type="protein sequence ID" value="TCK19770.1"/>
    <property type="molecule type" value="Genomic_DNA"/>
</dbReference>
<evidence type="ECO:0000259" key="2">
    <source>
        <dbReference type="PROSITE" id="PS50110"/>
    </source>
</evidence>
<feature type="domain" description="Response regulatory" evidence="2">
    <location>
        <begin position="4"/>
        <end position="119"/>
    </location>
</feature>
<dbReference type="PANTHER" id="PTHR43228">
    <property type="entry name" value="TWO-COMPONENT RESPONSE REGULATOR"/>
    <property type="match status" value="1"/>
</dbReference>
<evidence type="ECO:0000313" key="3">
    <source>
        <dbReference type="EMBL" id="TCK19770.1"/>
    </source>
</evidence>
<dbReference type="CDD" id="cd00156">
    <property type="entry name" value="REC"/>
    <property type="match status" value="1"/>
</dbReference>
<dbReference type="InterPro" id="IPR052048">
    <property type="entry name" value="ST_Response_Regulator"/>
</dbReference>
<comment type="caution">
    <text evidence="3">The sequence shown here is derived from an EMBL/GenBank/DDBJ whole genome shotgun (WGS) entry which is preliminary data.</text>
</comment>
<proteinExistence type="predicted"/>
<dbReference type="PROSITE" id="PS50110">
    <property type="entry name" value="RESPONSE_REGULATORY"/>
    <property type="match status" value="1"/>
</dbReference>
<feature type="modified residue" description="4-aspartylphosphate" evidence="1">
    <location>
        <position position="55"/>
    </location>
</feature>
<organism evidence="3 4">
    <name type="scientific">Ancylobacter aquaticus</name>
    <dbReference type="NCBI Taxonomy" id="100"/>
    <lineage>
        <taxon>Bacteria</taxon>
        <taxon>Pseudomonadati</taxon>
        <taxon>Pseudomonadota</taxon>
        <taxon>Alphaproteobacteria</taxon>
        <taxon>Hyphomicrobiales</taxon>
        <taxon>Xanthobacteraceae</taxon>
        <taxon>Ancylobacter</taxon>
    </lineage>
</organism>
<dbReference type="OrthoDB" id="7569831at2"/>
<dbReference type="AlphaFoldDB" id="A0A4R1HHI3"/>
<dbReference type="GO" id="GO:0000160">
    <property type="term" value="P:phosphorelay signal transduction system"/>
    <property type="evidence" value="ECO:0007669"/>
    <property type="project" value="InterPro"/>
</dbReference>
<sequence length="125" mass="13633">MPFQVLIVDDSKLARMAITKAMNNLHPDWTRVEAPNADDAIALARQQHFDIALLDFNMPGRDGLELAAELRALAPGIALAIISANHQNEIVNQAHDVGAIFLPKPLTEQALGQFLTQVQQSKGQS</sequence>